<dbReference type="PANTHER" id="PTHR16186">
    <property type="entry name" value="SIGNAL-TRANSDUCING ADAPTOR PROTEIN-RELATED"/>
    <property type="match status" value="1"/>
</dbReference>
<dbReference type="Proteomes" id="UP001295444">
    <property type="component" value="Chromosome 05"/>
</dbReference>
<dbReference type="InterPro" id="IPR011993">
    <property type="entry name" value="PH-like_dom_sf"/>
</dbReference>
<dbReference type="SUPFAM" id="SSF55550">
    <property type="entry name" value="SH2 domain"/>
    <property type="match status" value="1"/>
</dbReference>
<dbReference type="InterPro" id="IPR036860">
    <property type="entry name" value="SH2_dom_sf"/>
</dbReference>
<name>A0AAD1W7K3_PELCU</name>
<evidence type="ECO:0000313" key="8">
    <source>
        <dbReference type="Proteomes" id="UP001295444"/>
    </source>
</evidence>
<dbReference type="GO" id="GO:0035591">
    <property type="term" value="F:signaling adaptor activity"/>
    <property type="evidence" value="ECO:0007669"/>
    <property type="project" value="InterPro"/>
</dbReference>
<evidence type="ECO:0000256" key="2">
    <source>
        <dbReference type="ARBA" id="ARBA00022999"/>
    </source>
</evidence>
<feature type="domain" description="SH2" evidence="5">
    <location>
        <begin position="147"/>
        <end position="262"/>
    </location>
</feature>
<protein>
    <submittedName>
        <fullName evidence="7">Signal-transducing adaptor 2</fullName>
    </submittedName>
</protein>
<dbReference type="AlphaFoldDB" id="A0AAD1W7K3"/>
<dbReference type="SMART" id="SM00233">
    <property type="entry name" value="PH"/>
    <property type="match status" value="1"/>
</dbReference>
<dbReference type="InterPro" id="IPR001849">
    <property type="entry name" value="PH_domain"/>
</dbReference>
<evidence type="ECO:0000313" key="7">
    <source>
        <dbReference type="EMBL" id="CAH2292287.1"/>
    </source>
</evidence>
<feature type="domain" description="PH" evidence="6">
    <location>
        <begin position="10"/>
        <end position="105"/>
    </location>
</feature>
<dbReference type="SUPFAM" id="SSF50729">
    <property type="entry name" value="PH domain-like"/>
    <property type="match status" value="1"/>
</dbReference>
<dbReference type="SMART" id="SM00252">
    <property type="entry name" value="SH2"/>
    <property type="match status" value="1"/>
</dbReference>
<sequence>MSRIKNATPEHYFEEYLYKKDVNDKVYKKTWVGLLGNCLCFYSNHKDLRCVDSLSLENFICFKEPTTSPSEYLFSLCMTGREVQFKTDSLESREMWRAYIITVAELNIPQSVTLLPGPLLSLREALEKEKLRRSQEDVEEMPSCFHNVSRSEAETLLKQFPDCGSLLLRPGGSPQTVSVTTCQRNVGSFVLKHYRVTQEQNKYVIQVEPPVTCPSLAQVVNHFRKTTKNLLIPFEKANEYENKIGVLEVDGEDGVATVRYPTETSGTTRISNKGNVPPPLPREPIPQETYENPNDGYTAQEMIRQAPEMTTRRVHIPLQPVNKYKGPEGARHGAPSLNSGFITRVKRCVVPNQLKSLFESSHQIPQVEFLY</sequence>
<dbReference type="Pfam" id="PF00169">
    <property type="entry name" value="PH"/>
    <property type="match status" value="1"/>
</dbReference>
<proteinExistence type="predicted"/>
<organism evidence="7 8">
    <name type="scientific">Pelobates cultripes</name>
    <name type="common">Western spadefoot toad</name>
    <dbReference type="NCBI Taxonomy" id="61616"/>
    <lineage>
        <taxon>Eukaryota</taxon>
        <taxon>Metazoa</taxon>
        <taxon>Chordata</taxon>
        <taxon>Craniata</taxon>
        <taxon>Vertebrata</taxon>
        <taxon>Euteleostomi</taxon>
        <taxon>Amphibia</taxon>
        <taxon>Batrachia</taxon>
        <taxon>Anura</taxon>
        <taxon>Pelobatoidea</taxon>
        <taxon>Pelobatidae</taxon>
        <taxon>Pelobates</taxon>
    </lineage>
</organism>
<evidence type="ECO:0000256" key="4">
    <source>
        <dbReference type="SAM" id="MobiDB-lite"/>
    </source>
</evidence>
<dbReference type="Gene3D" id="2.30.29.30">
    <property type="entry name" value="Pleckstrin-homology domain (PH domain)/Phosphotyrosine-binding domain (PTB)"/>
    <property type="match status" value="1"/>
</dbReference>
<keyword evidence="1" id="KW-0597">Phosphoprotein</keyword>
<reference evidence="7" key="1">
    <citation type="submission" date="2022-03" db="EMBL/GenBank/DDBJ databases">
        <authorList>
            <person name="Alioto T."/>
            <person name="Alioto T."/>
            <person name="Gomez Garrido J."/>
        </authorList>
    </citation>
    <scope>NUCLEOTIDE SEQUENCE</scope>
</reference>
<evidence type="ECO:0000256" key="1">
    <source>
        <dbReference type="ARBA" id="ARBA00022553"/>
    </source>
</evidence>
<evidence type="ECO:0000259" key="6">
    <source>
        <dbReference type="PROSITE" id="PS50003"/>
    </source>
</evidence>
<keyword evidence="2 3" id="KW-0727">SH2 domain</keyword>
<keyword evidence="8" id="KW-1185">Reference proteome</keyword>
<dbReference type="InterPro" id="IPR000980">
    <property type="entry name" value="SH2"/>
</dbReference>
<dbReference type="PANTHER" id="PTHR16186:SF11">
    <property type="entry name" value="SIGNAL-TRANSDUCING ADAPTOR PROTEIN 2"/>
    <property type="match status" value="1"/>
</dbReference>
<dbReference type="EMBL" id="OW240916">
    <property type="protein sequence ID" value="CAH2292287.1"/>
    <property type="molecule type" value="Genomic_DNA"/>
</dbReference>
<dbReference type="Pfam" id="PF00017">
    <property type="entry name" value="SH2"/>
    <property type="match status" value="1"/>
</dbReference>
<feature type="region of interest" description="Disordered" evidence="4">
    <location>
        <begin position="265"/>
        <end position="294"/>
    </location>
</feature>
<dbReference type="PROSITE" id="PS50001">
    <property type="entry name" value="SH2"/>
    <property type="match status" value="1"/>
</dbReference>
<dbReference type="PROSITE" id="PS50003">
    <property type="entry name" value="PH_DOMAIN"/>
    <property type="match status" value="1"/>
</dbReference>
<evidence type="ECO:0000256" key="3">
    <source>
        <dbReference type="PROSITE-ProRule" id="PRU00191"/>
    </source>
</evidence>
<evidence type="ECO:0000259" key="5">
    <source>
        <dbReference type="PROSITE" id="PS50001"/>
    </source>
</evidence>
<dbReference type="InterPro" id="IPR039111">
    <property type="entry name" value="STAP1/STAP2"/>
</dbReference>
<feature type="compositionally biased region" description="Polar residues" evidence="4">
    <location>
        <begin position="265"/>
        <end position="274"/>
    </location>
</feature>
<dbReference type="Gene3D" id="3.30.505.10">
    <property type="entry name" value="SH2 domain"/>
    <property type="match status" value="1"/>
</dbReference>
<accession>A0AAD1W7K3</accession>
<gene>
    <name evidence="7" type="ORF">PECUL_23A039095</name>
</gene>